<comment type="similarity">
    <text evidence="8">Belongs to the TsuA/YedE (TC 9.B.102) family.</text>
</comment>
<keyword evidence="7 9" id="KW-0472">Membrane</keyword>
<feature type="transmembrane region" description="Helical" evidence="9">
    <location>
        <begin position="348"/>
        <end position="367"/>
    </location>
</feature>
<evidence type="ECO:0000313" key="11">
    <source>
        <dbReference type="Proteomes" id="UP000617979"/>
    </source>
</evidence>
<evidence type="ECO:0000256" key="3">
    <source>
        <dbReference type="ARBA" id="ARBA00022475"/>
    </source>
</evidence>
<organism evidence="10 11">
    <name type="scientific">Kroppenstedtia guangzhouensis</name>
    <dbReference type="NCBI Taxonomy" id="1274356"/>
    <lineage>
        <taxon>Bacteria</taxon>
        <taxon>Bacillati</taxon>
        <taxon>Bacillota</taxon>
        <taxon>Bacilli</taxon>
        <taxon>Bacillales</taxon>
        <taxon>Thermoactinomycetaceae</taxon>
        <taxon>Kroppenstedtia</taxon>
    </lineage>
</organism>
<feature type="transmembrane region" description="Helical" evidence="9">
    <location>
        <begin position="95"/>
        <end position="118"/>
    </location>
</feature>
<keyword evidence="4" id="KW-0997">Cell inner membrane</keyword>
<dbReference type="InterPro" id="IPR007272">
    <property type="entry name" value="Sulf_transp_TsuA/YedE"/>
</dbReference>
<evidence type="ECO:0000256" key="9">
    <source>
        <dbReference type="SAM" id="Phobius"/>
    </source>
</evidence>
<keyword evidence="5 9" id="KW-0812">Transmembrane</keyword>
<evidence type="ECO:0000256" key="4">
    <source>
        <dbReference type="ARBA" id="ARBA00022519"/>
    </source>
</evidence>
<keyword evidence="6 9" id="KW-1133">Transmembrane helix</keyword>
<dbReference type="Pfam" id="PF04143">
    <property type="entry name" value="Sulf_transp"/>
    <property type="match status" value="1"/>
</dbReference>
<evidence type="ECO:0000313" key="10">
    <source>
        <dbReference type="EMBL" id="GGA54713.1"/>
    </source>
</evidence>
<dbReference type="PANTHER" id="PTHR30574">
    <property type="entry name" value="INNER MEMBRANE PROTEIN YEDE"/>
    <property type="match status" value="1"/>
</dbReference>
<feature type="transmembrane region" description="Helical" evidence="9">
    <location>
        <begin position="55"/>
        <end position="74"/>
    </location>
</feature>
<name>A0ABQ1H1K6_9BACL</name>
<evidence type="ECO:0000256" key="6">
    <source>
        <dbReference type="ARBA" id="ARBA00022989"/>
    </source>
</evidence>
<feature type="transmembrane region" description="Helical" evidence="9">
    <location>
        <begin position="320"/>
        <end position="341"/>
    </location>
</feature>
<protein>
    <submittedName>
        <fullName evidence="10">Membrane protein</fullName>
    </submittedName>
</protein>
<proteinExistence type="inferred from homology"/>
<comment type="subcellular location">
    <subcellularLocation>
        <location evidence="1">Cell inner membrane</location>
        <topology evidence="1">Multi-pass membrane protein</topology>
    </subcellularLocation>
</comment>
<evidence type="ECO:0000256" key="1">
    <source>
        <dbReference type="ARBA" id="ARBA00004429"/>
    </source>
</evidence>
<feature type="transmembrane region" description="Helical" evidence="9">
    <location>
        <begin position="162"/>
        <end position="181"/>
    </location>
</feature>
<feature type="transmembrane region" description="Helical" evidence="9">
    <location>
        <begin position="373"/>
        <end position="402"/>
    </location>
</feature>
<feature type="transmembrane region" description="Helical" evidence="9">
    <location>
        <begin position="245"/>
        <end position="265"/>
    </location>
</feature>
<dbReference type="EMBL" id="BMEX01000016">
    <property type="protein sequence ID" value="GGA54713.1"/>
    <property type="molecule type" value="Genomic_DNA"/>
</dbReference>
<gene>
    <name evidence="10" type="ORF">GCM10007416_29900</name>
</gene>
<keyword evidence="11" id="KW-1185">Reference proteome</keyword>
<evidence type="ECO:0000256" key="5">
    <source>
        <dbReference type="ARBA" id="ARBA00022692"/>
    </source>
</evidence>
<accession>A0ABQ1H1K6</accession>
<sequence length="418" mass="43760">MSIQTPAQPLGNKGSLSYAAPALPAPRFGVLAIAVAAIGGLGMGIHGNQGLKQCLLFTIGLLLGYTLYHARFGFTSAFRQLLSVGQGAGLRAHMLMLAVSSTLFAWIFSSGFGLFGVHPQPSVSPLGVSLFVGAFLFGIGMQLGGGCASGTLFAVGSGSTPVLITLVAFISGSVLGAWHWGFWTQDVPSLPPVSLAETTGLGYGGAWILQMVLFSAITWITILISRKRRPPKIKPIPTAKGWKRLLRGSWPLWVAAVGLAVLNALTLTIKGEPWGITSAFALWGSKFLQSIGMDVTHWAYWSGERGAALNKPLTADATSVMNFGIILGAMTAASAAGTYAIRKVRGRVALASVIGGLMMGYGARLAYGCNIGAFFSGIASFSLHGWVWIGMALLGTAVGLPLRKLFGMKNPKPDDSVC</sequence>
<evidence type="ECO:0000256" key="8">
    <source>
        <dbReference type="ARBA" id="ARBA00035655"/>
    </source>
</evidence>
<keyword evidence="2" id="KW-0813">Transport</keyword>
<evidence type="ECO:0000256" key="2">
    <source>
        <dbReference type="ARBA" id="ARBA00022448"/>
    </source>
</evidence>
<feature type="transmembrane region" description="Helical" evidence="9">
    <location>
        <begin position="201"/>
        <end position="224"/>
    </location>
</feature>
<dbReference type="Proteomes" id="UP000617979">
    <property type="component" value="Unassembled WGS sequence"/>
</dbReference>
<comment type="caution">
    <text evidence="10">The sequence shown here is derived from an EMBL/GenBank/DDBJ whole genome shotgun (WGS) entry which is preliminary data.</text>
</comment>
<feature type="transmembrane region" description="Helical" evidence="9">
    <location>
        <begin position="130"/>
        <end position="155"/>
    </location>
</feature>
<feature type="transmembrane region" description="Helical" evidence="9">
    <location>
        <begin position="28"/>
        <end position="49"/>
    </location>
</feature>
<keyword evidence="3" id="KW-1003">Cell membrane</keyword>
<reference evidence="11" key="1">
    <citation type="journal article" date="2019" name="Int. J. Syst. Evol. Microbiol.">
        <title>The Global Catalogue of Microorganisms (GCM) 10K type strain sequencing project: providing services to taxonomists for standard genome sequencing and annotation.</title>
        <authorList>
            <consortium name="The Broad Institute Genomics Platform"/>
            <consortium name="The Broad Institute Genome Sequencing Center for Infectious Disease"/>
            <person name="Wu L."/>
            <person name="Ma J."/>
        </authorList>
    </citation>
    <scope>NUCLEOTIDE SEQUENCE [LARGE SCALE GENOMIC DNA]</scope>
    <source>
        <strain evidence="11">CGMCC 1.12404</strain>
    </source>
</reference>
<dbReference type="PANTHER" id="PTHR30574:SF1">
    <property type="entry name" value="SULPHUR TRANSPORT DOMAIN-CONTAINING PROTEIN"/>
    <property type="match status" value="1"/>
</dbReference>
<evidence type="ECO:0000256" key="7">
    <source>
        <dbReference type="ARBA" id="ARBA00023136"/>
    </source>
</evidence>